<dbReference type="HOGENOM" id="CLU_087770_0_1_1"/>
<dbReference type="EnsemblProtists" id="PYU1_T002858">
    <property type="protein sequence ID" value="PYU1_T002858"/>
    <property type="gene ID" value="PYU1_G002855"/>
</dbReference>
<keyword evidence="4 6" id="KW-0928">Hypersensitive response elicitation</keyword>
<accession>K3WD17</accession>
<protein>
    <recommendedName>
        <fullName evidence="6">Elicitin</fullName>
    </recommendedName>
</protein>
<evidence type="ECO:0000256" key="5">
    <source>
        <dbReference type="ARBA" id="ARBA00023157"/>
    </source>
</evidence>
<dbReference type="InParanoid" id="K3WD17"/>
<reference evidence="9" key="3">
    <citation type="submission" date="2015-02" db="UniProtKB">
        <authorList>
            <consortium name="EnsemblProtists"/>
        </authorList>
    </citation>
    <scope>IDENTIFICATION</scope>
    <source>
        <strain evidence="9">DAOM BR144</strain>
    </source>
</reference>
<dbReference type="SMART" id="SM01187">
    <property type="entry name" value="Elicitin"/>
    <property type="match status" value="1"/>
</dbReference>
<dbReference type="InterPro" id="IPR036470">
    <property type="entry name" value="Elicitin_sf"/>
</dbReference>
<feature type="region of interest" description="Disordered" evidence="7">
    <location>
        <begin position="129"/>
        <end position="169"/>
    </location>
</feature>
<reference evidence="10" key="1">
    <citation type="journal article" date="2010" name="Genome Biol.">
        <title>Genome sequence of the necrotrophic plant pathogen Pythium ultimum reveals original pathogenicity mechanisms and effector repertoire.</title>
        <authorList>
            <person name="Levesque C.A."/>
            <person name="Brouwer H."/>
            <person name="Cano L."/>
            <person name="Hamilton J.P."/>
            <person name="Holt C."/>
            <person name="Huitema E."/>
            <person name="Raffaele S."/>
            <person name="Robideau G.P."/>
            <person name="Thines M."/>
            <person name="Win J."/>
            <person name="Zerillo M.M."/>
            <person name="Beakes G.W."/>
            <person name="Boore J.L."/>
            <person name="Busam D."/>
            <person name="Dumas B."/>
            <person name="Ferriera S."/>
            <person name="Fuerstenberg S.I."/>
            <person name="Gachon C.M."/>
            <person name="Gaulin E."/>
            <person name="Govers F."/>
            <person name="Grenville-Briggs L."/>
            <person name="Horner N."/>
            <person name="Hostetler J."/>
            <person name="Jiang R.H."/>
            <person name="Johnson J."/>
            <person name="Krajaejun T."/>
            <person name="Lin H."/>
            <person name="Meijer H.J."/>
            <person name="Moore B."/>
            <person name="Morris P."/>
            <person name="Phuntmart V."/>
            <person name="Puiu D."/>
            <person name="Shetty J."/>
            <person name="Stajich J.E."/>
            <person name="Tripathy S."/>
            <person name="Wawra S."/>
            <person name="van West P."/>
            <person name="Whitty B.R."/>
            <person name="Coutinho P.M."/>
            <person name="Henrissat B."/>
            <person name="Martin F."/>
            <person name="Thomas P.D."/>
            <person name="Tyler B.M."/>
            <person name="De Vries R.P."/>
            <person name="Kamoun S."/>
            <person name="Yandell M."/>
            <person name="Tisserat N."/>
            <person name="Buell C.R."/>
        </authorList>
    </citation>
    <scope>NUCLEOTIDE SEQUENCE</scope>
    <source>
        <strain evidence="10">DAOM:BR144</strain>
    </source>
</reference>
<evidence type="ECO:0000313" key="9">
    <source>
        <dbReference type="EnsemblProtists" id="PYU1_T002858"/>
    </source>
</evidence>
<keyword evidence="8" id="KW-0732">Signal</keyword>
<organism evidence="9 10">
    <name type="scientific">Globisporangium ultimum (strain ATCC 200006 / CBS 805.95 / DAOM BR144)</name>
    <name type="common">Pythium ultimum</name>
    <dbReference type="NCBI Taxonomy" id="431595"/>
    <lineage>
        <taxon>Eukaryota</taxon>
        <taxon>Sar</taxon>
        <taxon>Stramenopiles</taxon>
        <taxon>Oomycota</taxon>
        <taxon>Peronosporomycetes</taxon>
        <taxon>Pythiales</taxon>
        <taxon>Pythiaceae</taxon>
        <taxon>Globisporangium</taxon>
    </lineage>
</organism>
<dbReference type="InterPro" id="IPR002200">
    <property type="entry name" value="Elicitin"/>
</dbReference>
<evidence type="ECO:0000256" key="4">
    <source>
        <dbReference type="ARBA" id="ARBA00022978"/>
    </source>
</evidence>
<comment type="similarity">
    <text evidence="2 6">Belongs to the elicitin family.</text>
</comment>
<feature type="signal peptide" evidence="8">
    <location>
        <begin position="1"/>
        <end position="17"/>
    </location>
</feature>
<dbReference type="GO" id="GO:0052040">
    <property type="term" value="P:symbiont-mediated perturbation of host programmed cell death"/>
    <property type="evidence" value="ECO:0007669"/>
    <property type="project" value="UniProtKB-UniRule"/>
</dbReference>
<comment type="function">
    <text evidence="6">Induces local and distal defense responses (incompatible hypersensitive reaction) in plants from the solanaceae and cruciferae families. Elicits leaf necrosis and causes the accumulation of pathogenesis-related proteins. Might interact with the lipidic molecules of the plasma membrane.</text>
</comment>
<reference evidence="10" key="2">
    <citation type="submission" date="2010-04" db="EMBL/GenBank/DDBJ databases">
        <authorList>
            <person name="Buell R."/>
            <person name="Hamilton J."/>
            <person name="Hostetler J."/>
        </authorList>
    </citation>
    <scope>NUCLEOTIDE SEQUENCE [LARGE SCALE GENOMIC DNA]</scope>
    <source>
        <strain evidence="10">DAOM:BR144</strain>
    </source>
</reference>
<dbReference type="Proteomes" id="UP000019132">
    <property type="component" value="Unassembled WGS sequence"/>
</dbReference>
<evidence type="ECO:0000256" key="8">
    <source>
        <dbReference type="SAM" id="SignalP"/>
    </source>
</evidence>
<feature type="chain" id="PRO_5003867818" description="Elicitin" evidence="8">
    <location>
        <begin position="18"/>
        <end position="187"/>
    </location>
</feature>
<dbReference type="eggNOG" id="ENOG502RWIW">
    <property type="taxonomic scope" value="Eukaryota"/>
</dbReference>
<keyword evidence="10" id="KW-1185">Reference proteome</keyword>
<evidence type="ECO:0000256" key="1">
    <source>
        <dbReference type="ARBA" id="ARBA00004613"/>
    </source>
</evidence>
<evidence type="ECO:0000313" key="10">
    <source>
        <dbReference type="Proteomes" id="UP000019132"/>
    </source>
</evidence>
<keyword evidence="3 6" id="KW-0964">Secreted</keyword>
<name>K3WD17_GLOUD</name>
<sequence>MKTFFALAALAVAAVNAETCELTKLTPLASDPNATKCTADSGYTFLPPSKPTADVLPKVCASSACQAVLTTVAGLGLGDCTVVGLALQTDLIDAFKTGCASLAGGAGSSSAVGSTAAGDSSKAVEVTTAPAASSAASTTGSTTGSTSGTAGASATVTTAPTPSPTSGASSVAVATGAVALAVAGAFM</sequence>
<evidence type="ECO:0000256" key="7">
    <source>
        <dbReference type="SAM" id="MobiDB-lite"/>
    </source>
</evidence>
<dbReference type="Pfam" id="PF00964">
    <property type="entry name" value="Elicitin"/>
    <property type="match status" value="1"/>
</dbReference>
<dbReference type="STRING" id="431595.K3WD17"/>
<comment type="subcellular location">
    <subcellularLocation>
        <location evidence="1 6">Secreted</location>
    </subcellularLocation>
</comment>
<evidence type="ECO:0000256" key="2">
    <source>
        <dbReference type="ARBA" id="ARBA00009544"/>
    </source>
</evidence>
<keyword evidence="5 6" id="KW-1015">Disulfide bond</keyword>
<dbReference type="SUPFAM" id="SSF48647">
    <property type="entry name" value="Fungal elicitin"/>
    <property type="match status" value="1"/>
</dbReference>
<dbReference type="AlphaFoldDB" id="K3WD17"/>
<dbReference type="GO" id="GO:0005576">
    <property type="term" value="C:extracellular region"/>
    <property type="evidence" value="ECO:0007669"/>
    <property type="project" value="UniProtKB-SubCell"/>
</dbReference>
<dbReference type="VEuPathDB" id="FungiDB:PYU1_G002855"/>
<dbReference type="EMBL" id="GL376628">
    <property type="status" value="NOT_ANNOTATED_CDS"/>
    <property type="molecule type" value="Genomic_DNA"/>
</dbReference>
<proteinExistence type="inferred from homology"/>
<dbReference type="Gene3D" id="1.10.239.10">
    <property type="entry name" value="Elicitin domain"/>
    <property type="match status" value="1"/>
</dbReference>
<evidence type="ECO:0000256" key="3">
    <source>
        <dbReference type="ARBA" id="ARBA00022525"/>
    </source>
</evidence>
<evidence type="ECO:0000256" key="6">
    <source>
        <dbReference type="RuleBase" id="RU368111"/>
    </source>
</evidence>